<dbReference type="EMBL" id="JAAFGS010000002">
    <property type="protein sequence ID" value="NGZ75346.1"/>
    <property type="molecule type" value="Genomic_DNA"/>
</dbReference>
<proteinExistence type="predicted"/>
<evidence type="ECO:0000256" key="1">
    <source>
        <dbReference type="SAM" id="Phobius"/>
    </source>
</evidence>
<evidence type="ECO:0000313" key="3">
    <source>
        <dbReference type="Proteomes" id="UP000800303"/>
    </source>
</evidence>
<keyword evidence="1" id="KW-0472">Membrane</keyword>
<sequence>MEKRHAWISVLVTVIFLVSGIVYAVKGDLLFTVIAFAVAALFGLRFLKAGRK</sequence>
<feature type="transmembrane region" description="Helical" evidence="1">
    <location>
        <begin position="29"/>
        <end position="47"/>
    </location>
</feature>
<accession>A0ABX0F345</accession>
<protein>
    <submittedName>
        <fullName evidence="2">Antibiotic biosynthesis protein AlbB</fullName>
    </submittedName>
</protein>
<dbReference type="Proteomes" id="UP000800303">
    <property type="component" value="Unassembled WGS sequence"/>
</dbReference>
<organism evidence="2 3">
    <name type="scientific">Saccharibacillus alkalitolerans</name>
    <dbReference type="NCBI Taxonomy" id="2705290"/>
    <lineage>
        <taxon>Bacteria</taxon>
        <taxon>Bacillati</taxon>
        <taxon>Bacillota</taxon>
        <taxon>Bacilli</taxon>
        <taxon>Bacillales</taxon>
        <taxon>Paenibacillaceae</taxon>
        <taxon>Saccharibacillus</taxon>
    </lineage>
</organism>
<gene>
    <name evidence="2" type="ORF">GYN08_08440</name>
</gene>
<name>A0ABX0F345_9BACL</name>
<comment type="caution">
    <text evidence="2">The sequence shown here is derived from an EMBL/GenBank/DDBJ whole genome shotgun (WGS) entry which is preliminary data.</text>
</comment>
<keyword evidence="1" id="KW-1133">Transmembrane helix</keyword>
<dbReference type="RefSeq" id="WP_166273741.1">
    <property type="nucleotide sequence ID" value="NZ_JAAFGS010000002.1"/>
</dbReference>
<keyword evidence="3" id="KW-1185">Reference proteome</keyword>
<keyword evidence="1" id="KW-0812">Transmembrane</keyword>
<evidence type="ECO:0000313" key="2">
    <source>
        <dbReference type="EMBL" id="NGZ75346.1"/>
    </source>
</evidence>
<feature type="transmembrane region" description="Helical" evidence="1">
    <location>
        <begin position="7"/>
        <end position="23"/>
    </location>
</feature>
<reference evidence="2 3" key="1">
    <citation type="submission" date="2020-01" db="EMBL/GenBank/DDBJ databases">
        <title>Polyphasic characterisation and genomic insights into a novel alkali tolerant bacterium VR-M41.</title>
        <authorList>
            <person name="Vemuluri V.R."/>
        </authorList>
    </citation>
    <scope>NUCLEOTIDE SEQUENCE [LARGE SCALE GENOMIC DNA]</scope>
    <source>
        <strain evidence="2 3">VR-M41</strain>
    </source>
</reference>